<dbReference type="Pfam" id="PF01055">
    <property type="entry name" value="Glyco_hydro_31_2nd"/>
    <property type="match status" value="1"/>
</dbReference>
<dbReference type="CDD" id="cd06594">
    <property type="entry name" value="GH31_glucosidase_YihQ"/>
    <property type="match status" value="1"/>
</dbReference>
<accession>A0A1T4XX78</accession>
<keyword evidence="2" id="KW-0378">Hydrolase</keyword>
<keyword evidence="7" id="KW-1185">Reference proteome</keyword>
<dbReference type="GO" id="GO:0030246">
    <property type="term" value="F:carbohydrate binding"/>
    <property type="evidence" value="ECO:0007669"/>
    <property type="project" value="InterPro"/>
</dbReference>
<evidence type="ECO:0000256" key="2">
    <source>
        <dbReference type="RuleBase" id="RU361185"/>
    </source>
</evidence>
<feature type="domain" description="Glycosyl hydrolase family 31 C-terminal" evidence="5">
    <location>
        <begin position="572"/>
        <end position="655"/>
    </location>
</feature>
<dbReference type="InterPro" id="IPR044112">
    <property type="entry name" value="YihQ_TIM-like"/>
</dbReference>
<name>A0A1T4XX78_9CLOT</name>
<dbReference type="InterPro" id="IPR017853">
    <property type="entry name" value="GH"/>
</dbReference>
<dbReference type="InterPro" id="IPR011013">
    <property type="entry name" value="Gal_mutarotase_sf_dom"/>
</dbReference>
<dbReference type="Gene3D" id="2.60.40.1760">
    <property type="entry name" value="glycosyl hydrolase (family 31)"/>
    <property type="match status" value="1"/>
</dbReference>
<dbReference type="AlphaFoldDB" id="A0A1T4XX78"/>
<evidence type="ECO:0000259" key="4">
    <source>
        <dbReference type="Pfam" id="PF13802"/>
    </source>
</evidence>
<dbReference type="InterPro" id="IPR025887">
    <property type="entry name" value="Glyco_hydro_31_N_dom"/>
</dbReference>
<dbReference type="GO" id="GO:0004553">
    <property type="term" value="F:hydrolase activity, hydrolyzing O-glycosyl compounds"/>
    <property type="evidence" value="ECO:0007669"/>
    <property type="project" value="InterPro"/>
</dbReference>
<gene>
    <name evidence="6" type="ORF">SAMN05443428_11457</name>
</gene>
<dbReference type="RefSeq" id="WP_078696979.1">
    <property type="nucleotide sequence ID" value="NZ_FUYH01000014.1"/>
</dbReference>
<dbReference type="Proteomes" id="UP000190105">
    <property type="component" value="Unassembled WGS sequence"/>
</dbReference>
<sequence length="667" mass="77447">MEILKFENGFKITYKGIDLISHSKDKPFMYVGTGIADYNMYRGNFKISDYLVEKIALLDYEIEQENNKVDIKLSRNNICYVNLCIEENKSNLLVNFTDYSRNINRIWIRIAAESDEHVYGCGEQFSYFDLRGKKFPLFTTEQGVGRNKKTLITALADIYDDAGGDYYSTFYPQPTFISNKKYFCHVDESTYMNFDFTNENYHELEIWNVPNRIYFGAENNYKILLQNLTQLLGRQTVLPDWVIEGICLGIQGGTDVVKGKVERALKSGIKVTGVWCQDWEGKRITSFGKRLMWNWIWDKNLYPGLDKYIKELNEKGIKFLGYINPYLATDGSLYKEAAEKGYIVKRNDGSEYVIDAGEFYVGIVDLTNPDAFNWYKGIIKKYMIDFGISGWMADFGEYLPIDVKLYNNISGEKMHNLWPVLWAKVNREAIEEAGKTEEIIFFMRAGYSGCGRYNLITWAGDQNVDWSIDDGLASVIVAALSLGMSGMGIHHSDIGGYTTLFDMKRSKELLLRWTDFAAFTPIMRTHEGNRPADNWQFDSDEETLKHFERMTKIHSMLKPYIKEALIENANYGIPVMRPLFLNYEEDKNLYDLKYEYMLGDDLIVAPVYESSKSSWKAYLPRDKWVHLWSKNEYDGGYIEVESPIGYPPVFYKKNSKYEELFKNISMI</sequence>
<dbReference type="Pfam" id="PF13802">
    <property type="entry name" value="Gal_mutarotas_2"/>
    <property type="match status" value="1"/>
</dbReference>
<dbReference type="InterPro" id="IPR000322">
    <property type="entry name" value="Glyco_hydro_31_TIM"/>
</dbReference>
<dbReference type="InterPro" id="IPR052990">
    <property type="entry name" value="Sulfoquinovosidase_GH31"/>
</dbReference>
<proteinExistence type="inferred from homology"/>
<dbReference type="PANTHER" id="PTHR46959:SF2">
    <property type="entry name" value="SULFOQUINOVOSIDASE"/>
    <property type="match status" value="1"/>
</dbReference>
<evidence type="ECO:0000313" key="7">
    <source>
        <dbReference type="Proteomes" id="UP000190105"/>
    </source>
</evidence>
<dbReference type="SUPFAM" id="SSF51011">
    <property type="entry name" value="Glycosyl hydrolase domain"/>
    <property type="match status" value="1"/>
</dbReference>
<dbReference type="OrthoDB" id="176168at2"/>
<dbReference type="NCBIfam" id="NF007746">
    <property type="entry name" value="PRK10426.1"/>
    <property type="match status" value="1"/>
</dbReference>
<dbReference type="CDD" id="cd14752">
    <property type="entry name" value="GH31_N"/>
    <property type="match status" value="1"/>
</dbReference>
<dbReference type="Gene3D" id="2.60.40.1180">
    <property type="entry name" value="Golgi alpha-mannosidase II"/>
    <property type="match status" value="1"/>
</dbReference>
<keyword evidence="2" id="KW-0326">Glycosidase</keyword>
<dbReference type="Gene3D" id="3.20.20.80">
    <property type="entry name" value="Glycosidases"/>
    <property type="match status" value="1"/>
</dbReference>
<protein>
    <submittedName>
        <fullName evidence="6">Alpha-glucosidase</fullName>
    </submittedName>
</protein>
<dbReference type="SUPFAM" id="SSF74650">
    <property type="entry name" value="Galactose mutarotase-like"/>
    <property type="match status" value="1"/>
</dbReference>
<evidence type="ECO:0000313" key="6">
    <source>
        <dbReference type="EMBL" id="SKA93665.1"/>
    </source>
</evidence>
<evidence type="ECO:0000259" key="3">
    <source>
        <dbReference type="Pfam" id="PF01055"/>
    </source>
</evidence>
<organism evidence="6 7">
    <name type="scientific">Caloramator quimbayensis</name>
    <dbReference type="NCBI Taxonomy" id="1147123"/>
    <lineage>
        <taxon>Bacteria</taxon>
        <taxon>Bacillati</taxon>
        <taxon>Bacillota</taxon>
        <taxon>Clostridia</taxon>
        <taxon>Eubacteriales</taxon>
        <taxon>Clostridiaceae</taxon>
        <taxon>Caloramator</taxon>
    </lineage>
</organism>
<feature type="domain" description="Glycoside hydrolase family 31 N-terminal" evidence="4">
    <location>
        <begin position="71"/>
        <end position="141"/>
    </location>
</feature>
<dbReference type="Pfam" id="PF21365">
    <property type="entry name" value="Glyco_hydro_31_3rd"/>
    <property type="match status" value="1"/>
</dbReference>
<dbReference type="PANTHER" id="PTHR46959">
    <property type="entry name" value="SULFOQUINOVOSIDASE"/>
    <property type="match status" value="1"/>
</dbReference>
<dbReference type="InterPro" id="IPR013780">
    <property type="entry name" value="Glyco_hydro_b"/>
</dbReference>
<evidence type="ECO:0000259" key="5">
    <source>
        <dbReference type="Pfam" id="PF21365"/>
    </source>
</evidence>
<reference evidence="7" key="1">
    <citation type="submission" date="2017-02" db="EMBL/GenBank/DDBJ databases">
        <authorList>
            <person name="Varghese N."/>
            <person name="Submissions S."/>
        </authorList>
    </citation>
    <scope>NUCLEOTIDE SEQUENCE [LARGE SCALE GENOMIC DNA]</scope>
    <source>
        <strain evidence="7">USBA 833</strain>
    </source>
</reference>
<dbReference type="EMBL" id="FUYH01000014">
    <property type="protein sequence ID" value="SKA93665.1"/>
    <property type="molecule type" value="Genomic_DNA"/>
</dbReference>
<feature type="domain" description="Glycoside hydrolase family 31 TIM barrel" evidence="3">
    <location>
        <begin position="255"/>
        <end position="561"/>
    </location>
</feature>
<dbReference type="SUPFAM" id="SSF51445">
    <property type="entry name" value="(Trans)glycosidases"/>
    <property type="match status" value="1"/>
</dbReference>
<dbReference type="InterPro" id="IPR048395">
    <property type="entry name" value="Glyco_hydro_31_C"/>
</dbReference>
<dbReference type="GO" id="GO:0005975">
    <property type="term" value="P:carbohydrate metabolic process"/>
    <property type="evidence" value="ECO:0007669"/>
    <property type="project" value="InterPro"/>
</dbReference>
<comment type="similarity">
    <text evidence="1 2">Belongs to the glycosyl hydrolase 31 family.</text>
</comment>
<dbReference type="STRING" id="1147123.SAMN05443428_11457"/>
<evidence type="ECO:0000256" key="1">
    <source>
        <dbReference type="ARBA" id="ARBA00007806"/>
    </source>
</evidence>